<keyword evidence="1" id="KW-0472">Membrane</keyword>
<keyword evidence="3" id="KW-1185">Reference proteome</keyword>
<gene>
    <name evidence="2" type="ORF">BKA59DRAFT_141146</name>
</gene>
<feature type="transmembrane region" description="Helical" evidence="1">
    <location>
        <begin position="100"/>
        <end position="122"/>
    </location>
</feature>
<dbReference type="AlphaFoldDB" id="A0A8K0S197"/>
<evidence type="ECO:0000313" key="2">
    <source>
        <dbReference type="EMBL" id="KAH7251878.1"/>
    </source>
</evidence>
<protein>
    <recommendedName>
        <fullName evidence="4">Transmembrane protein</fullName>
    </recommendedName>
</protein>
<sequence length="159" mass="18995">MIAWRGLMGRVYFFTTLCYDLGYMDLPRQEGLDVEQALMMILRLRRSYLHRICLPVDGTKARLRFRLEFWLGRVGHGWVGLDWVYSFLFFSFLVRLPTQGWLYCIIIPRFFLSWKGFWLWMIHSILGGWMERVELEVLTGTLFRGIFLEADRSVQLLLA</sequence>
<evidence type="ECO:0000313" key="3">
    <source>
        <dbReference type="Proteomes" id="UP000813427"/>
    </source>
</evidence>
<proteinExistence type="predicted"/>
<keyword evidence="1" id="KW-1133">Transmembrane helix</keyword>
<organism evidence="2 3">
    <name type="scientific">Fusarium tricinctum</name>
    <dbReference type="NCBI Taxonomy" id="61284"/>
    <lineage>
        <taxon>Eukaryota</taxon>
        <taxon>Fungi</taxon>
        <taxon>Dikarya</taxon>
        <taxon>Ascomycota</taxon>
        <taxon>Pezizomycotina</taxon>
        <taxon>Sordariomycetes</taxon>
        <taxon>Hypocreomycetidae</taxon>
        <taxon>Hypocreales</taxon>
        <taxon>Nectriaceae</taxon>
        <taxon>Fusarium</taxon>
        <taxon>Fusarium tricinctum species complex</taxon>
    </lineage>
</organism>
<evidence type="ECO:0000256" key="1">
    <source>
        <dbReference type="SAM" id="Phobius"/>
    </source>
</evidence>
<comment type="caution">
    <text evidence="2">The sequence shown here is derived from an EMBL/GenBank/DDBJ whole genome shotgun (WGS) entry which is preliminary data.</text>
</comment>
<name>A0A8K0S197_9HYPO</name>
<evidence type="ECO:0008006" key="4">
    <source>
        <dbReference type="Google" id="ProtNLM"/>
    </source>
</evidence>
<feature type="transmembrane region" description="Helical" evidence="1">
    <location>
        <begin position="70"/>
        <end position="94"/>
    </location>
</feature>
<dbReference type="EMBL" id="JAGPXF010000003">
    <property type="protein sequence ID" value="KAH7251878.1"/>
    <property type="molecule type" value="Genomic_DNA"/>
</dbReference>
<keyword evidence="1" id="KW-0812">Transmembrane</keyword>
<dbReference type="Proteomes" id="UP000813427">
    <property type="component" value="Unassembled WGS sequence"/>
</dbReference>
<accession>A0A8K0S197</accession>
<reference evidence="2" key="1">
    <citation type="journal article" date="2021" name="Nat. Commun.">
        <title>Genetic determinants of endophytism in the Arabidopsis root mycobiome.</title>
        <authorList>
            <person name="Mesny F."/>
            <person name="Miyauchi S."/>
            <person name="Thiergart T."/>
            <person name="Pickel B."/>
            <person name="Atanasova L."/>
            <person name="Karlsson M."/>
            <person name="Huettel B."/>
            <person name="Barry K.W."/>
            <person name="Haridas S."/>
            <person name="Chen C."/>
            <person name="Bauer D."/>
            <person name="Andreopoulos W."/>
            <person name="Pangilinan J."/>
            <person name="LaButti K."/>
            <person name="Riley R."/>
            <person name="Lipzen A."/>
            <person name="Clum A."/>
            <person name="Drula E."/>
            <person name="Henrissat B."/>
            <person name="Kohler A."/>
            <person name="Grigoriev I.V."/>
            <person name="Martin F.M."/>
            <person name="Hacquard S."/>
        </authorList>
    </citation>
    <scope>NUCLEOTIDE SEQUENCE</scope>
    <source>
        <strain evidence="2">MPI-SDFR-AT-0068</strain>
    </source>
</reference>